<evidence type="ECO:0000259" key="7">
    <source>
        <dbReference type="SMART" id="SM00387"/>
    </source>
</evidence>
<dbReference type="Gene3D" id="1.20.5.1930">
    <property type="match status" value="1"/>
</dbReference>
<gene>
    <name evidence="8" type="ORF">GCM10009827_018870</name>
</gene>
<dbReference type="CDD" id="cd16917">
    <property type="entry name" value="HATPase_UhpB-NarQ-NarX-like"/>
    <property type="match status" value="1"/>
</dbReference>
<keyword evidence="5" id="KW-0902">Two-component regulatory system</keyword>
<keyword evidence="3" id="KW-0808">Transferase</keyword>
<dbReference type="PANTHER" id="PTHR24421">
    <property type="entry name" value="NITRATE/NITRITE SENSOR PROTEIN NARX-RELATED"/>
    <property type="match status" value="1"/>
</dbReference>
<evidence type="ECO:0000256" key="1">
    <source>
        <dbReference type="ARBA" id="ARBA00000085"/>
    </source>
</evidence>
<comment type="caution">
    <text evidence="8">The sequence shown here is derived from an EMBL/GenBank/DDBJ whole genome shotgun (WGS) entry which is preliminary data.</text>
</comment>
<evidence type="ECO:0000256" key="2">
    <source>
        <dbReference type="ARBA" id="ARBA00012438"/>
    </source>
</evidence>
<proteinExistence type="predicted"/>
<name>A0ABN1ZVY0_9ACTN</name>
<feature type="transmembrane region" description="Helical" evidence="6">
    <location>
        <begin position="141"/>
        <end position="160"/>
    </location>
</feature>
<evidence type="ECO:0000256" key="4">
    <source>
        <dbReference type="ARBA" id="ARBA00022777"/>
    </source>
</evidence>
<feature type="transmembrane region" description="Helical" evidence="6">
    <location>
        <begin position="88"/>
        <end position="105"/>
    </location>
</feature>
<comment type="catalytic activity">
    <reaction evidence="1">
        <text>ATP + protein L-histidine = ADP + protein N-phospho-L-histidine.</text>
        <dbReference type="EC" id="2.7.13.3"/>
    </reaction>
</comment>
<organism evidence="8 9">
    <name type="scientific">Dactylosporangium maewongense</name>
    <dbReference type="NCBI Taxonomy" id="634393"/>
    <lineage>
        <taxon>Bacteria</taxon>
        <taxon>Bacillati</taxon>
        <taxon>Actinomycetota</taxon>
        <taxon>Actinomycetes</taxon>
        <taxon>Micromonosporales</taxon>
        <taxon>Micromonosporaceae</taxon>
        <taxon>Dactylosporangium</taxon>
    </lineage>
</organism>
<dbReference type="InterPro" id="IPR050482">
    <property type="entry name" value="Sensor_HK_TwoCompSys"/>
</dbReference>
<keyword evidence="4" id="KW-0418">Kinase</keyword>
<feature type="transmembrane region" description="Helical" evidence="6">
    <location>
        <begin position="112"/>
        <end position="129"/>
    </location>
</feature>
<dbReference type="RefSeq" id="WP_344501394.1">
    <property type="nucleotide sequence ID" value="NZ_BAAAQD010000002.1"/>
</dbReference>
<dbReference type="EMBL" id="BAAAQD010000002">
    <property type="protein sequence ID" value="GAA1505498.1"/>
    <property type="molecule type" value="Genomic_DNA"/>
</dbReference>
<dbReference type="Proteomes" id="UP001501470">
    <property type="component" value="Unassembled WGS sequence"/>
</dbReference>
<dbReference type="PANTHER" id="PTHR24421:SF10">
    <property type="entry name" value="NITRATE_NITRITE SENSOR PROTEIN NARQ"/>
    <property type="match status" value="1"/>
</dbReference>
<dbReference type="EC" id="2.7.13.3" evidence="2"/>
<sequence length="366" mass="37743">MGRQREGWAGPEKRAKVLLLVLLVLPVGALWLCALPWTGGAGVVAGAAALAAVAVAALARAPRPAMAVAAGSVLADVVYRGAPEPAALWAPFEFVGLGVLLVVLARRAPAPAGVAVGVAMTALPLRMSLHVPGDRVEASVLLVSGAFGATVCVAGAGLYLRLGDHRRREAEERARRAHRLDLARDLHDLVAHEVTGIVIAAQAAGLPEIEAAGLRALDGMDRMVSALRGPASQRVLGVGDLPEVVERFGATGPAEAHLYMTEIPAMSAEASKAAYHVVIEALTNVRRHAPAATEVTVTVSVADGRVGLVIVNDRSGSTAVRDGGGSGLAGLRERVEALGGELHAGPRGDGWQVTCHLPAGEVTRRW</sequence>
<evidence type="ECO:0000313" key="9">
    <source>
        <dbReference type="Proteomes" id="UP001501470"/>
    </source>
</evidence>
<dbReference type="Gene3D" id="3.30.565.10">
    <property type="entry name" value="Histidine kinase-like ATPase, C-terminal domain"/>
    <property type="match status" value="1"/>
</dbReference>
<dbReference type="InterPro" id="IPR036890">
    <property type="entry name" value="HATPase_C_sf"/>
</dbReference>
<dbReference type="SMART" id="SM00387">
    <property type="entry name" value="HATPase_c"/>
    <property type="match status" value="1"/>
</dbReference>
<reference evidence="8 9" key="1">
    <citation type="journal article" date="2019" name="Int. J. Syst. Evol. Microbiol.">
        <title>The Global Catalogue of Microorganisms (GCM) 10K type strain sequencing project: providing services to taxonomists for standard genome sequencing and annotation.</title>
        <authorList>
            <consortium name="The Broad Institute Genomics Platform"/>
            <consortium name="The Broad Institute Genome Sequencing Center for Infectious Disease"/>
            <person name="Wu L."/>
            <person name="Ma J."/>
        </authorList>
    </citation>
    <scope>NUCLEOTIDE SEQUENCE [LARGE SCALE GENOMIC DNA]</scope>
    <source>
        <strain evidence="8 9">JCM 15933</strain>
    </source>
</reference>
<protein>
    <recommendedName>
        <fullName evidence="2">histidine kinase</fullName>
        <ecNumber evidence="2">2.7.13.3</ecNumber>
    </recommendedName>
</protein>
<keyword evidence="6" id="KW-0812">Transmembrane</keyword>
<keyword evidence="9" id="KW-1185">Reference proteome</keyword>
<feature type="domain" description="Histidine kinase/HSP90-like ATPase" evidence="7">
    <location>
        <begin position="269"/>
        <end position="361"/>
    </location>
</feature>
<dbReference type="InterPro" id="IPR003594">
    <property type="entry name" value="HATPase_dom"/>
</dbReference>
<accession>A0ABN1ZVY0</accession>
<dbReference type="SUPFAM" id="SSF55874">
    <property type="entry name" value="ATPase domain of HSP90 chaperone/DNA topoisomerase II/histidine kinase"/>
    <property type="match status" value="1"/>
</dbReference>
<dbReference type="Pfam" id="PF02518">
    <property type="entry name" value="HATPase_c"/>
    <property type="match status" value="1"/>
</dbReference>
<keyword evidence="6" id="KW-1133">Transmembrane helix</keyword>
<evidence type="ECO:0000313" key="8">
    <source>
        <dbReference type="EMBL" id="GAA1505498.1"/>
    </source>
</evidence>
<keyword evidence="6" id="KW-0472">Membrane</keyword>
<evidence type="ECO:0000256" key="3">
    <source>
        <dbReference type="ARBA" id="ARBA00022679"/>
    </source>
</evidence>
<evidence type="ECO:0000256" key="6">
    <source>
        <dbReference type="SAM" id="Phobius"/>
    </source>
</evidence>
<evidence type="ECO:0000256" key="5">
    <source>
        <dbReference type="ARBA" id="ARBA00023012"/>
    </source>
</evidence>